<gene>
    <name evidence="1" type="ORF">MANES_15G070300</name>
</gene>
<evidence type="ECO:0000313" key="1">
    <source>
        <dbReference type="EMBL" id="OAY28481.1"/>
    </source>
</evidence>
<reference evidence="1" key="1">
    <citation type="submission" date="2016-02" db="EMBL/GenBank/DDBJ databases">
        <title>WGS assembly of Manihot esculenta.</title>
        <authorList>
            <person name="Bredeson J.V."/>
            <person name="Prochnik S.E."/>
            <person name="Lyons J.B."/>
            <person name="Schmutz J."/>
            <person name="Grimwood J."/>
            <person name="Vrebalov J."/>
            <person name="Bart R.S."/>
            <person name="Amuge T."/>
            <person name="Ferguson M.E."/>
            <person name="Green R."/>
            <person name="Putnam N."/>
            <person name="Stites J."/>
            <person name="Rounsley S."/>
            <person name="Rokhsar D.S."/>
        </authorList>
    </citation>
    <scope>NUCLEOTIDE SEQUENCE [LARGE SCALE GENOMIC DNA]</scope>
    <source>
        <tissue evidence="1">Leaf</tissue>
    </source>
</reference>
<dbReference type="AlphaFoldDB" id="A0A2C9UDN5"/>
<sequence>MLVSNRPPNAKHYSRMVHKQSKFILASATCKELTCVFIVLRKFQIIPQFSGLDFCSADKEVYLENSKSERQKF</sequence>
<name>A0A2C9UDN5_MANES</name>
<proteinExistence type="predicted"/>
<protein>
    <submittedName>
        <fullName evidence="1">Uncharacterized protein</fullName>
    </submittedName>
</protein>
<organism evidence="1">
    <name type="scientific">Manihot esculenta</name>
    <name type="common">Cassava</name>
    <name type="synonym">Jatropha manihot</name>
    <dbReference type="NCBI Taxonomy" id="3983"/>
    <lineage>
        <taxon>Eukaryota</taxon>
        <taxon>Viridiplantae</taxon>
        <taxon>Streptophyta</taxon>
        <taxon>Embryophyta</taxon>
        <taxon>Tracheophyta</taxon>
        <taxon>Spermatophyta</taxon>
        <taxon>Magnoliopsida</taxon>
        <taxon>eudicotyledons</taxon>
        <taxon>Gunneridae</taxon>
        <taxon>Pentapetalae</taxon>
        <taxon>rosids</taxon>
        <taxon>fabids</taxon>
        <taxon>Malpighiales</taxon>
        <taxon>Euphorbiaceae</taxon>
        <taxon>Crotonoideae</taxon>
        <taxon>Manihoteae</taxon>
        <taxon>Manihot</taxon>
    </lineage>
</organism>
<accession>A0A2C9UDN5</accession>
<dbReference type="EMBL" id="CM004401">
    <property type="protein sequence ID" value="OAY28481.1"/>
    <property type="molecule type" value="Genomic_DNA"/>
</dbReference>